<dbReference type="Pfam" id="PF13450">
    <property type="entry name" value="NAD_binding_8"/>
    <property type="match status" value="1"/>
</dbReference>
<dbReference type="InterPro" id="IPR050703">
    <property type="entry name" value="Flavin_MAO"/>
</dbReference>
<dbReference type="SUPFAM" id="SSF51905">
    <property type="entry name" value="FAD/NAD(P)-binding domain"/>
    <property type="match status" value="1"/>
</dbReference>
<dbReference type="AlphaFoldDB" id="A0A061STW1"/>
<sequence length="709" mass="78090">MVQDRAKRVSIFGGGCAGIAAAFELTRPEHGGAFDVTIYQMGWRLGGKGASGRDAATGRIEEHGLHLWMGFYENAFRFMRDCYDELDRPEDHPMRRFEDAFKPDNYVGVTEKGLDGQWSNWSAYFPPAAGQPGDPFAVRNPFSVKGYLTQCLHLLRTLLLSVQDKGHLPSAEDGPASLTGAAASLITSLLSTVRSDLTGTAKRAARYGQLALGALILEAISVLQGLIDGVTRNGDAAKPAGLLDQLSGAIRYQFELLLATDPEVRRIWEIVDTVLAIIRGCLREGVLFSPQGFDLLDKYDWREWLKSHGAAQATIDSAFIRGSYDLLFAYENGDISKPQLAAGQALRGAMRMFFTYRGALFWKMQAGMGDVVFAPAYEVLKARGVKFEFFHRLDDIHLSDDKTHVETLDVTVQAEVKEDGTYDPLVDVKGLPCWPSLPNYDQLKYGRQLAKAGWNPEEADDDRTADTKTLKVGEDFDFAVLAVGFGAVPGLCSELIAADPKWKRMTEEVKTVATQAFQVWLTENVDDLGWEEPPINISGYVEPFDTWADMRQLIKVEDWQDDPKSIAYFCSVLPDTQTGDDAHEIVRQSAVTFLNRDVAHFWPGAVGEDGFDWDLLAGAEGSGEARFDSQFWTANTAPTERYVLSLPGSLEHRISPLDNRFDNFTIAGDWTGCGHQAGCVEAAVMSGLLAASALSGAPRLSHIIGYDHP</sequence>
<dbReference type="Gene3D" id="3.50.50.60">
    <property type="entry name" value="FAD/NAD(P)-binding domain"/>
    <property type="match status" value="1"/>
</dbReference>
<dbReference type="eggNOG" id="COG3349">
    <property type="taxonomic scope" value="Bacteria"/>
</dbReference>
<name>A0A061STW1_9RHOB</name>
<evidence type="ECO:0000313" key="2">
    <source>
        <dbReference type="Proteomes" id="UP000027337"/>
    </source>
</evidence>
<dbReference type="EMBL" id="JEMU01000007">
    <property type="protein sequence ID" value="KAJ03113.1"/>
    <property type="molecule type" value="Genomic_DNA"/>
</dbReference>
<dbReference type="PANTHER" id="PTHR43563:SF1">
    <property type="entry name" value="AMINE OXIDASE [FLAVIN-CONTAINING] B"/>
    <property type="match status" value="1"/>
</dbReference>
<gene>
    <name evidence="1" type="ORF">PM02_09435</name>
</gene>
<dbReference type="STRING" id="83219.PM02_09435"/>
<dbReference type="GO" id="GO:0016491">
    <property type="term" value="F:oxidoreductase activity"/>
    <property type="evidence" value="ECO:0007669"/>
    <property type="project" value="UniProtKB-ARBA"/>
</dbReference>
<dbReference type="PANTHER" id="PTHR43563">
    <property type="entry name" value="AMINE OXIDASE"/>
    <property type="match status" value="1"/>
</dbReference>
<dbReference type="InterPro" id="IPR036188">
    <property type="entry name" value="FAD/NAD-bd_sf"/>
</dbReference>
<reference evidence="1 2" key="1">
    <citation type="journal article" date="2014" name="Genome Announc.">
        <title>Draft Genome Sequences of Two Isolates of the Roseobacter Group, Sulfitobacter sp. Strains 3SOLIMAR09 and 1FIGIMAR09, from Harbors of Mallorca Island (Mediterranean Sea).</title>
        <authorList>
            <person name="Mas-Llado M."/>
            <person name="Pina-Villalonga J.M."/>
            <person name="Brunet-Galmes I."/>
            <person name="Nogales B."/>
            <person name="Bosch R."/>
        </authorList>
    </citation>
    <scope>NUCLEOTIDE SEQUENCE [LARGE SCALE GENOMIC DNA]</scope>
    <source>
        <strain evidence="1 2">1FIGIMAR09</strain>
    </source>
</reference>
<protein>
    <recommendedName>
        <fullName evidence="3">Amine oxidase domain-containing protein</fullName>
    </recommendedName>
</protein>
<organism evidence="1 2">
    <name type="scientific">Sulfitobacter mediterraneus</name>
    <dbReference type="NCBI Taxonomy" id="83219"/>
    <lineage>
        <taxon>Bacteria</taxon>
        <taxon>Pseudomonadati</taxon>
        <taxon>Pseudomonadota</taxon>
        <taxon>Alphaproteobacteria</taxon>
        <taxon>Rhodobacterales</taxon>
        <taxon>Roseobacteraceae</taxon>
        <taxon>Sulfitobacter</taxon>
    </lineage>
</organism>
<comment type="caution">
    <text evidence="1">The sequence shown here is derived from an EMBL/GenBank/DDBJ whole genome shotgun (WGS) entry which is preliminary data.</text>
</comment>
<accession>A0A061STW1</accession>
<proteinExistence type="predicted"/>
<evidence type="ECO:0000313" key="1">
    <source>
        <dbReference type="EMBL" id="KAJ03113.1"/>
    </source>
</evidence>
<keyword evidence="2" id="KW-1185">Reference proteome</keyword>
<evidence type="ECO:0008006" key="3">
    <source>
        <dbReference type="Google" id="ProtNLM"/>
    </source>
</evidence>
<dbReference type="Proteomes" id="UP000027337">
    <property type="component" value="Unassembled WGS sequence"/>
</dbReference>